<keyword evidence="3" id="KW-1185">Reference proteome</keyword>
<dbReference type="AlphaFoldDB" id="A0A918A2H4"/>
<feature type="transmembrane region" description="Helical" evidence="1">
    <location>
        <begin position="25"/>
        <end position="58"/>
    </location>
</feature>
<keyword evidence="1" id="KW-0472">Membrane</keyword>
<comment type="caution">
    <text evidence="2">The sequence shown here is derived from an EMBL/GenBank/DDBJ whole genome shotgun (WGS) entry which is preliminary data.</text>
</comment>
<organism evidence="2 3">
    <name type="scientific">Nonomuraea glycinis</name>
    <dbReference type="NCBI Taxonomy" id="2047744"/>
    <lineage>
        <taxon>Bacteria</taxon>
        <taxon>Bacillati</taxon>
        <taxon>Actinomycetota</taxon>
        <taxon>Actinomycetes</taxon>
        <taxon>Streptosporangiales</taxon>
        <taxon>Streptosporangiaceae</taxon>
        <taxon>Nonomuraea</taxon>
    </lineage>
</organism>
<gene>
    <name evidence="2" type="ORF">GCM10012278_14590</name>
</gene>
<evidence type="ECO:0000313" key="3">
    <source>
        <dbReference type="Proteomes" id="UP000660745"/>
    </source>
</evidence>
<proteinExistence type="predicted"/>
<dbReference type="EMBL" id="BMNK01000002">
    <property type="protein sequence ID" value="GGP03424.1"/>
    <property type="molecule type" value="Genomic_DNA"/>
</dbReference>
<sequence>MTLELPYDESAQEPEDRSPWLRKIAWWVATVFVGGFAIAQGLTYGVTACLATLLFFALPDIARVIRLRKTTWVYAAVHAPWVPLVFVILTSLNPLFWAPLFTAALGWLTRTLLLKALRYGLPRLI</sequence>
<keyword evidence="1" id="KW-1133">Transmembrane helix</keyword>
<evidence type="ECO:0000256" key="1">
    <source>
        <dbReference type="SAM" id="Phobius"/>
    </source>
</evidence>
<keyword evidence="1" id="KW-0812">Transmembrane</keyword>
<dbReference type="RefSeq" id="WP_189137693.1">
    <property type="nucleotide sequence ID" value="NZ_BMNK01000002.1"/>
</dbReference>
<name>A0A918A2H4_9ACTN</name>
<reference evidence="2" key="1">
    <citation type="journal article" date="2014" name="Int. J. Syst. Evol. Microbiol.">
        <title>Complete genome sequence of Corynebacterium casei LMG S-19264T (=DSM 44701T), isolated from a smear-ripened cheese.</title>
        <authorList>
            <consortium name="US DOE Joint Genome Institute (JGI-PGF)"/>
            <person name="Walter F."/>
            <person name="Albersmeier A."/>
            <person name="Kalinowski J."/>
            <person name="Ruckert C."/>
        </authorList>
    </citation>
    <scope>NUCLEOTIDE SEQUENCE</scope>
    <source>
        <strain evidence="2">CGMCC 4.7430</strain>
    </source>
</reference>
<protein>
    <recommendedName>
        <fullName evidence="4">DUF4260 family protein</fullName>
    </recommendedName>
</protein>
<evidence type="ECO:0008006" key="4">
    <source>
        <dbReference type="Google" id="ProtNLM"/>
    </source>
</evidence>
<feature type="transmembrane region" description="Helical" evidence="1">
    <location>
        <begin position="70"/>
        <end position="89"/>
    </location>
</feature>
<reference evidence="2" key="2">
    <citation type="submission" date="2020-09" db="EMBL/GenBank/DDBJ databases">
        <authorList>
            <person name="Sun Q."/>
            <person name="Zhou Y."/>
        </authorList>
    </citation>
    <scope>NUCLEOTIDE SEQUENCE</scope>
    <source>
        <strain evidence="2">CGMCC 4.7430</strain>
    </source>
</reference>
<dbReference type="Proteomes" id="UP000660745">
    <property type="component" value="Unassembled WGS sequence"/>
</dbReference>
<feature type="transmembrane region" description="Helical" evidence="1">
    <location>
        <begin position="95"/>
        <end position="113"/>
    </location>
</feature>
<evidence type="ECO:0000313" key="2">
    <source>
        <dbReference type="EMBL" id="GGP03424.1"/>
    </source>
</evidence>
<accession>A0A918A2H4</accession>